<organism evidence="1 2">
    <name type="scientific">Paenibacillus marchantiophytorum</name>
    <dbReference type="NCBI Taxonomy" id="1619310"/>
    <lineage>
        <taxon>Bacteria</taxon>
        <taxon>Bacillati</taxon>
        <taxon>Bacillota</taxon>
        <taxon>Bacilli</taxon>
        <taxon>Bacillales</taxon>
        <taxon>Paenibacillaceae</taxon>
        <taxon>Paenibacillus</taxon>
    </lineage>
</organism>
<sequence>MATPRAYIVMSCPAVEILTCKSVATLGRRPMMTNSVMPIAKEPTVRESKEMGNAFLEP</sequence>
<comment type="caution">
    <text evidence="1">The sequence shown here is derived from an EMBL/GenBank/DDBJ whole genome shotgun (WGS) entry which is preliminary data.</text>
</comment>
<accession>A0ABQ1F5W6</accession>
<protein>
    <submittedName>
        <fullName evidence="1">Uncharacterized protein</fullName>
    </submittedName>
</protein>
<name>A0ABQ1F5W6_9BACL</name>
<dbReference type="EMBL" id="BMHE01000038">
    <property type="protein sequence ID" value="GGA00521.1"/>
    <property type="molecule type" value="Genomic_DNA"/>
</dbReference>
<proteinExistence type="predicted"/>
<keyword evidence="2" id="KW-1185">Reference proteome</keyword>
<evidence type="ECO:0000313" key="1">
    <source>
        <dbReference type="EMBL" id="GGA00521.1"/>
    </source>
</evidence>
<gene>
    <name evidence="1" type="ORF">GCM10008018_53520</name>
</gene>
<dbReference type="Proteomes" id="UP000615455">
    <property type="component" value="Unassembled WGS sequence"/>
</dbReference>
<reference evidence="2" key="1">
    <citation type="journal article" date="2019" name="Int. J. Syst. Evol. Microbiol.">
        <title>The Global Catalogue of Microorganisms (GCM) 10K type strain sequencing project: providing services to taxonomists for standard genome sequencing and annotation.</title>
        <authorList>
            <consortium name="The Broad Institute Genomics Platform"/>
            <consortium name="The Broad Institute Genome Sequencing Center for Infectious Disease"/>
            <person name="Wu L."/>
            <person name="Ma J."/>
        </authorList>
    </citation>
    <scope>NUCLEOTIDE SEQUENCE [LARGE SCALE GENOMIC DNA]</scope>
    <source>
        <strain evidence="2">CGMCC 1.15043</strain>
    </source>
</reference>
<evidence type="ECO:0000313" key="2">
    <source>
        <dbReference type="Proteomes" id="UP000615455"/>
    </source>
</evidence>